<evidence type="ECO:0000256" key="3">
    <source>
        <dbReference type="ARBA" id="ARBA00023054"/>
    </source>
</evidence>
<dbReference type="InterPro" id="IPR027417">
    <property type="entry name" value="P-loop_NTPase"/>
</dbReference>
<proteinExistence type="inferred from homology"/>
<organism evidence="5 6">
    <name type="scientific">Physocladia obscura</name>
    <dbReference type="NCBI Taxonomy" id="109957"/>
    <lineage>
        <taxon>Eukaryota</taxon>
        <taxon>Fungi</taxon>
        <taxon>Fungi incertae sedis</taxon>
        <taxon>Chytridiomycota</taxon>
        <taxon>Chytridiomycota incertae sedis</taxon>
        <taxon>Chytridiomycetes</taxon>
        <taxon>Chytridiales</taxon>
        <taxon>Chytriomycetaceae</taxon>
        <taxon>Physocladia</taxon>
    </lineage>
</organism>
<protein>
    <recommendedName>
        <fullName evidence="2">Structural maintenance of chromosomes protein 5</fullName>
    </recommendedName>
</protein>
<sequence>MAPKELLVETERAAGERSLLESHMALITMGKQLKELEKSFTTDADHLESLKKKQASLQEQVDRLKEREKHLQDAKFLTLALPFAKFDKIKEALEEARQRKEHVEILKRDCDEKLQPVSEIVENLKNASKLAREDSKTAQVTYGTELTKVEKIITEISKSEDREQSHARQVKDAKKAVIDAEAKVTNMAQQRTKIGVDIERLRNDLERNKLLNGNGAVADAARSPEVLAINDELAQLSQQSKDLYTEVEGLNFQKAPILEEIQLCQREVQKLHDELKGLANVNIQKMRALEHFSKPAFEGVRILRANNHGLALEKEILEPICMGITPVSPDYAAPLETVIGYNKLISFVAQTEHDYQLFRDYLYKQKIRINILCVQHIRNDFQPTVSLDEVRGLGFDGVLIEYVKGDPILMSALMQYTPVHEAPIHLRDNPNFNFKKVDVVGGKIRNYIVGPISYNVKSGYGSISAKSEAMRPAQILKLSVDTERESQLRRNIQEWETRGSNLRKDKDSLDAKQDILKARDSQLRAQRTELMAKKRDIMNRKAKFEKAQAEYETATIKLDSLKVELERCNAKVVQLAAQKHKYALDRADMNLQLVALQVRTGKAFDAVIKSGLRKVQIDAEYADAIQVENTAKEKNAEINTSYDKIKAEFDKARRVAREMKDELKESTEKMSIEDKREVYKMKEGKTVEDIEILLAQTIARADLLNSNDGNVMAIYEKRKIEIAEFEKKHARNEENVAQNKAAIEEIRADWEPKVQTLVDKISEKFSKSLQTKKEDNFAEWSVEILVKFRDNEKLQVLDNHRQSGGERSVTTITYLMALQKMSKAPFRVVDEINQGMDPRNERAIHKQMVHVACQEGGSQYFLITPKLLPDLEYHKRMKVLTIYNGDHQPEKFDIDGFIAKKKQRTV</sequence>
<keyword evidence="6" id="KW-1185">Reference proteome</keyword>
<dbReference type="AlphaFoldDB" id="A0AAD5XI69"/>
<dbReference type="PANTHER" id="PTHR45916">
    <property type="entry name" value="STRUCTURAL MAINTENANCE OF CHROMOSOMES PROTEIN 5"/>
    <property type="match status" value="1"/>
</dbReference>
<evidence type="ECO:0000256" key="1">
    <source>
        <dbReference type="ARBA" id="ARBA00010171"/>
    </source>
</evidence>
<dbReference type="Proteomes" id="UP001211907">
    <property type="component" value="Unassembled WGS sequence"/>
</dbReference>
<accession>A0AAD5XI69</accession>
<evidence type="ECO:0000256" key="2">
    <source>
        <dbReference type="ARBA" id="ARBA00018687"/>
    </source>
</evidence>
<dbReference type="EMBL" id="JADGJH010000043">
    <property type="protein sequence ID" value="KAJ3140862.1"/>
    <property type="molecule type" value="Genomic_DNA"/>
</dbReference>
<dbReference type="GO" id="GO:0005634">
    <property type="term" value="C:nucleus"/>
    <property type="evidence" value="ECO:0007669"/>
    <property type="project" value="TreeGrafter"/>
</dbReference>
<dbReference type="GO" id="GO:0030915">
    <property type="term" value="C:Smc5-Smc6 complex"/>
    <property type="evidence" value="ECO:0007669"/>
    <property type="project" value="TreeGrafter"/>
</dbReference>
<gene>
    <name evidence="5" type="primary">SMC5_2</name>
    <name evidence="5" type="ORF">HK100_008737</name>
</gene>
<dbReference type="GO" id="GO:0003697">
    <property type="term" value="F:single-stranded DNA binding"/>
    <property type="evidence" value="ECO:0007669"/>
    <property type="project" value="TreeGrafter"/>
</dbReference>
<feature type="coiled-coil region" evidence="4">
    <location>
        <begin position="544"/>
        <end position="578"/>
    </location>
</feature>
<dbReference type="SUPFAM" id="SSF52540">
    <property type="entry name" value="P-loop containing nucleoside triphosphate hydrolases"/>
    <property type="match status" value="1"/>
</dbReference>
<reference evidence="5" key="1">
    <citation type="submission" date="2020-05" db="EMBL/GenBank/DDBJ databases">
        <title>Phylogenomic resolution of chytrid fungi.</title>
        <authorList>
            <person name="Stajich J.E."/>
            <person name="Amses K."/>
            <person name="Simmons R."/>
            <person name="Seto K."/>
            <person name="Myers J."/>
            <person name="Bonds A."/>
            <person name="Quandt C.A."/>
            <person name="Barry K."/>
            <person name="Liu P."/>
            <person name="Grigoriev I."/>
            <person name="Longcore J.E."/>
            <person name="James T.Y."/>
        </authorList>
    </citation>
    <scope>NUCLEOTIDE SEQUENCE</scope>
    <source>
        <strain evidence="5">JEL0513</strain>
    </source>
</reference>
<comment type="caution">
    <text evidence="5">The sequence shown here is derived from an EMBL/GenBank/DDBJ whole genome shotgun (WGS) entry which is preliminary data.</text>
</comment>
<dbReference type="GO" id="GO:0000724">
    <property type="term" value="P:double-strand break repair via homologous recombination"/>
    <property type="evidence" value="ECO:0007669"/>
    <property type="project" value="TreeGrafter"/>
</dbReference>
<keyword evidence="3 4" id="KW-0175">Coiled coil</keyword>
<name>A0AAD5XI69_9FUNG</name>
<evidence type="ECO:0000313" key="5">
    <source>
        <dbReference type="EMBL" id="KAJ3140862.1"/>
    </source>
</evidence>
<comment type="similarity">
    <text evidence="1">Belongs to the SMC family. SMC5 subfamily.</text>
</comment>
<feature type="coiled-coil region" evidence="4">
    <location>
        <begin position="642"/>
        <end position="676"/>
    </location>
</feature>
<dbReference type="PANTHER" id="PTHR45916:SF1">
    <property type="entry name" value="STRUCTURAL MAINTENANCE OF CHROMOSOMES PROTEIN 5"/>
    <property type="match status" value="1"/>
</dbReference>
<feature type="coiled-coil region" evidence="4">
    <location>
        <begin position="47"/>
        <end position="113"/>
    </location>
</feature>
<evidence type="ECO:0000256" key="4">
    <source>
        <dbReference type="SAM" id="Coils"/>
    </source>
</evidence>
<evidence type="ECO:0000313" key="6">
    <source>
        <dbReference type="Proteomes" id="UP001211907"/>
    </source>
</evidence>
<dbReference type="Gene3D" id="3.40.50.300">
    <property type="entry name" value="P-loop containing nucleotide triphosphate hydrolases"/>
    <property type="match status" value="1"/>
</dbReference>